<evidence type="ECO:0000259" key="12">
    <source>
        <dbReference type="Pfam" id="PF17956"/>
    </source>
</evidence>
<accession>A0A1I4PDK4</accession>
<dbReference type="SUPFAM" id="SSF51690">
    <property type="entry name" value="Nicotinate/Quinolinate PRTase C-terminal domain-like"/>
    <property type="match status" value="1"/>
</dbReference>
<dbReference type="GO" id="GO:0004516">
    <property type="term" value="F:nicotinate phosphoribosyltransferase activity"/>
    <property type="evidence" value="ECO:0007669"/>
    <property type="project" value="UniProtKB-UniRule"/>
</dbReference>
<dbReference type="Pfam" id="PF17767">
    <property type="entry name" value="NAPRTase_N"/>
    <property type="match status" value="1"/>
</dbReference>
<dbReference type="STRING" id="195064.SAMN05421721_101199"/>
<dbReference type="AlphaFoldDB" id="A0A1I4PDK4"/>
<dbReference type="InterPro" id="IPR040727">
    <property type="entry name" value="NAPRTase_N"/>
</dbReference>
<keyword evidence="13" id="KW-0328">Glycosyltransferase</keyword>
<dbReference type="Gene3D" id="3.20.20.70">
    <property type="entry name" value="Aldolase class I"/>
    <property type="match status" value="1"/>
</dbReference>
<dbReference type="InterPro" id="IPR036068">
    <property type="entry name" value="Nicotinate_pribotase-like_C"/>
</dbReference>
<dbReference type="UniPathway" id="UPA00253">
    <property type="reaction ID" value="UER00457"/>
</dbReference>
<dbReference type="PANTHER" id="PTHR11098:SF1">
    <property type="entry name" value="NICOTINATE PHOSPHORIBOSYLTRANSFERASE"/>
    <property type="match status" value="1"/>
</dbReference>
<dbReference type="NCBIfam" id="TIGR01513">
    <property type="entry name" value="NAPRTase_put"/>
    <property type="match status" value="1"/>
</dbReference>
<dbReference type="Pfam" id="PF17956">
    <property type="entry name" value="NAPRTase_C"/>
    <property type="match status" value="1"/>
</dbReference>
<dbReference type="Gene3D" id="3.20.140.10">
    <property type="entry name" value="nicotinate phosphoribosyltransferase"/>
    <property type="match status" value="1"/>
</dbReference>
<dbReference type="PANTHER" id="PTHR11098">
    <property type="entry name" value="NICOTINATE PHOSPHORIBOSYLTRANSFERASE"/>
    <property type="match status" value="1"/>
</dbReference>
<evidence type="ECO:0000259" key="10">
    <source>
        <dbReference type="Pfam" id="PF04095"/>
    </source>
</evidence>
<comment type="catalytic activity">
    <reaction evidence="8 9">
        <text>5-phospho-alpha-D-ribose 1-diphosphate + nicotinate + ATP + H2O = nicotinate beta-D-ribonucleotide + ADP + phosphate + diphosphate</text>
        <dbReference type="Rhea" id="RHEA:36163"/>
        <dbReference type="ChEBI" id="CHEBI:15377"/>
        <dbReference type="ChEBI" id="CHEBI:30616"/>
        <dbReference type="ChEBI" id="CHEBI:32544"/>
        <dbReference type="ChEBI" id="CHEBI:33019"/>
        <dbReference type="ChEBI" id="CHEBI:43474"/>
        <dbReference type="ChEBI" id="CHEBI:57502"/>
        <dbReference type="ChEBI" id="CHEBI:58017"/>
        <dbReference type="ChEBI" id="CHEBI:456216"/>
        <dbReference type="EC" id="6.3.4.21"/>
    </reaction>
</comment>
<dbReference type="EMBL" id="FOUO01000001">
    <property type="protein sequence ID" value="SFM25854.1"/>
    <property type="molecule type" value="Genomic_DNA"/>
</dbReference>
<evidence type="ECO:0000256" key="6">
    <source>
        <dbReference type="ARBA" id="ARBA00022642"/>
    </source>
</evidence>
<comment type="PTM">
    <text evidence="9">Transiently phosphorylated on a His residue during the reaction cycle. Phosphorylation strongly increases the affinity for substrates and increases the rate of nicotinate D-ribonucleotide production. Dephosphorylation regenerates the low-affinity form of the enzyme, leading to product release.</text>
</comment>
<keyword evidence="14" id="KW-1185">Reference proteome</keyword>
<dbReference type="PIRSF" id="PIRSF000484">
    <property type="entry name" value="NAPRT"/>
    <property type="match status" value="1"/>
</dbReference>
<keyword evidence="6 9" id="KW-0662">Pyridine nucleotide biosynthesis</keyword>
<dbReference type="OrthoDB" id="9771406at2"/>
<dbReference type="InterPro" id="IPR041619">
    <property type="entry name" value="NAPRTase_C"/>
</dbReference>
<keyword evidence="4" id="KW-0597">Phosphoprotein</keyword>
<dbReference type="RefSeq" id="WP_090483329.1">
    <property type="nucleotide sequence ID" value="NZ_FOUO01000001.1"/>
</dbReference>
<evidence type="ECO:0000256" key="7">
    <source>
        <dbReference type="ARBA" id="ARBA00022679"/>
    </source>
</evidence>
<name>A0A1I4PDK4_ECTMO</name>
<organism evidence="13 14">
    <name type="scientific">Ectothiorhodospira mobilis</name>
    <dbReference type="NCBI Taxonomy" id="195064"/>
    <lineage>
        <taxon>Bacteria</taxon>
        <taxon>Pseudomonadati</taxon>
        <taxon>Pseudomonadota</taxon>
        <taxon>Gammaproteobacteria</taxon>
        <taxon>Chromatiales</taxon>
        <taxon>Ectothiorhodospiraceae</taxon>
        <taxon>Ectothiorhodospira</taxon>
    </lineage>
</organism>
<dbReference type="Proteomes" id="UP000199556">
    <property type="component" value="Unassembled WGS sequence"/>
</dbReference>
<dbReference type="InterPro" id="IPR007229">
    <property type="entry name" value="Nic_PRibTrfase-Fam"/>
</dbReference>
<dbReference type="NCBIfam" id="NF009131">
    <property type="entry name" value="PRK12484.1"/>
    <property type="match status" value="1"/>
</dbReference>
<reference evidence="13" key="1">
    <citation type="submission" date="2016-10" db="EMBL/GenBank/DDBJ databases">
        <authorList>
            <person name="de Groot N.N."/>
        </authorList>
    </citation>
    <scope>NUCLEOTIDE SEQUENCE [LARGE SCALE GENOMIC DNA]</scope>
    <source>
        <strain evidence="13">DSM 4180</strain>
    </source>
</reference>
<comment type="function">
    <text evidence="9">Catalyzes the first step in the biosynthesis of NAD from nicotinic acid, the ATP-dependent synthesis of beta-nicotinate D-ribonucleotide from nicotinate and 5-phospho-D-ribose 1-phosphate.</text>
</comment>
<comment type="similarity">
    <text evidence="2 9">Belongs to the NAPRTase family.</text>
</comment>
<protein>
    <recommendedName>
        <fullName evidence="3 9">Nicotinate phosphoribosyltransferase</fullName>
        <ecNumber evidence="3 9">6.3.4.21</ecNumber>
    </recommendedName>
</protein>
<dbReference type="GO" id="GO:0005829">
    <property type="term" value="C:cytosol"/>
    <property type="evidence" value="ECO:0007669"/>
    <property type="project" value="TreeGrafter"/>
</dbReference>
<evidence type="ECO:0000256" key="1">
    <source>
        <dbReference type="ARBA" id="ARBA00004952"/>
    </source>
</evidence>
<dbReference type="InterPro" id="IPR041525">
    <property type="entry name" value="N/Namide_PRibTrfase"/>
</dbReference>
<dbReference type="FunFam" id="3.20.20.70:FF:000076">
    <property type="entry name" value="Nicotinate phosphoribosyltransferase"/>
    <property type="match status" value="1"/>
</dbReference>
<evidence type="ECO:0000313" key="13">
    <source>
        <dbReference type="EMBL" id="SFM25854.1"/>
    </source>
</evidence>
<dbReference type="SUPFAM" id="SSF54675">
    <property type="entry name" value="Nicotinate/Quinolinate PRTase N-terminal domain-like"/>
    <property type="match status" value="1"/>
</dbReference>
<feature type="domain" description="Nicotinate/nicotinamide phosphoribosyltransferase" evidence="10">
    <location>
        <begin position="162"/>
        <end position="355"/>
    </location>
</feature>
<feature type="domain" description="Nicotinate phosphoribosyltransferase N-terminal" evidence="11">
    <location>
        <begin position="18"/>
        <end position="139"/>
    </location>
</feature>
<dbReference type="InterPro" id="IPR013785">
    <property type="entry name" value="Aldolase_TIM"/>
</dbReference>
<dbReference type="EC" id="6.3.4.21" evidence="3 9"/>
<feature type="domain" description="Nicotinate phosphoribosyltransferase C-terminal" evidence="12">
    <location>
        <begin position="384"/>
        <end position="442"/>
    </location>
</feature>
<evidence type="ECO:0000259" key="11">
    <source>
        <dbReference type="Pfam" id="PF17767"/>
    </source>
</evidence>
<gene>
    <name evidence="13" type="ORF">SAMN05421721_101199</name>
</gene>
<dbReference type="NCBIfam" id="NF006696">
    <property type="entry name" value="PRK09243.1-3"/>
    <property type="match status" value="1"/>
</dbReference>
<evidence type="ECO:0000256" key="8">
    <source>
        <dbReference type="ARBA" id="ARBA00048668"/>
    </source>
</evidence>
<evidence type="ECO:0000256" key="3">
    <source>
        <dbReference type="ARBA" id="ARBA00013236"/>
    </source>
</evidence>
<dbReference type="InterPro" id="IPR006405">
    <property type="entry name" value="Nic_PRibTrfase_pncB"/>
</dbReference>
<dbReference type="GO" id="GO:0034355">
    <property type="term" value="P:NAD+ biosynthetic process via the salvage pathway"/>
    <property type="evidence" value="ECO:0007669"/>
    <property type="project" value="UniProtKB-ARBA"/>
</dbReference>
<evidence type="ECO:0000256" key="4">
    <source>
        <dbReference type="ARBA" id="ARBA00022553"/>
    </source>
</evidence>
<comment type="pathway">
    <text evidence="1 9">Cofactor biosynthesis; NAD(+) biosynthesis; nicotinate D-ribonucleotide from nicotinate: step 1/1.</text>
</comment>
<proteinExistence type="inferred from homology"/>
<evidence type="ECO:0000256" key="5">
    <source>
        <dbReference type="ARBA" id="ARBA00022598"/>
    </source>
</evidence>
<keyword evidence="7 9" id="KW-0808">Transferase</keyword>
<evidence type="ECO:0000256" key="2">
    <source>
        <dbReference type="ARBA" id="ARBA00010897"/>
    </source>
</evidence>
<dbReference type="CDD" id="cd01570">
    <property type="entry name" value="NAPRTase_A"/>
    <property type="match status" value="1"/>
</dbReference>
<evidence type="ECO:0000313" key="14">
    <source>
        <dbReference type="Proteomes" id="UP000199556"/>
    </source>
</evidence>
<evidence type="ECO:0000256" key="9">
    <source>
        <dbReference type="RuleBase" id="RU365100"/>
    </source>
</evidence>
<dbReference type="GO" id="GO:0047280">
    <property type="term" value="F:nicotinamide phosphoribosyltransferase activity"/>
    <property type="evidence" value="ECO:0007669"/>
    <property type="project" value="UniProtKB-ARBA"/>
</dbReference>
<keyword evidence="5 9" id="KW-0436">Ligase</keyword>
<sequence>MTPGSDPSTPLGPQGLALFTDLYELTMMQAYWAQDMMDTAVFSLFTRRLPPRRNYILACGLHTVLEQLQALRFEEADLAYLEGLGLFSDGFLDYLSGVRFSGEVHAVEEGTPLFANEPLLEVIAPLPEGQLIETLVMNQMHLQTVQASKAARVVEASRGRAVIDFGARRIHGLDAALKGARAFHIAGAAGTSNVLAGRLYGLPVKGTMAHSYIQAHEDEQRAFLEFTRLYPDTVLLVDTYDTLQGVDRVIRLARELGPDFRVSAIRLDSGDLGTLSRQARERLDAAGLEGVGILVSGGLDEDEVDRLLRAGAPIDGFGVGTSMGVSTDAPDLDMAYKLCEYAGRGRLKLSTGKPVLPGRKQVFRRLEDPPEAGDVIARAGETLEGEPLLQPVMADGRCLAPAPSLDALRQRAQAQVARLPQAVRDLAPADPPYPVRVSEALQAHQAAVTRDLARD</sequence>
<dbReference type="Pfam" id="PF04095">
    <property type="entry name" value="NAPRTase"/>
    <property type="match status" value="1"/>
</dbReference>